<evidence type="ECO:0000256" key="1">
    <source>
        <dbReference type="PROSITE-ProRule" id="PRU00042"/>
    </source>
</evidence>
<gene>
    <name evidence="3" type="ORF">T265_05268</name>
</gene>
<dbReference type="OrthoDB" id="6253936at2759"/>
<keyword evidence="1" id="KW-0862">Zinc</keyword>
<dbReference type="InterPro" id="IPR013087">
    <property type="entry name" value="Znf_C2H2_type"/>
</dbReference>
<dbReference type="PROSITE" id="PS00028">
    <property type="entry name" value="ZINC_FINGER_C2H2_1"/>
    <property type="match status" value="1"/>
</dbReference>
<dbReference type="RefSeq" id="XP_009168501.1">
    <property type="nucleotide sequence ID" value="XM_009170237.1"/>
</dbReference>
<accession>A0A074ZPP9</accession>
<protein>
    <recommendedName>
        <fullName evidence="2">C2H2-type domain-containing protein</fullName>
    </recommendedName>
</protein>
<dbReference type="Proteomes" id="UP000054324">
    <property type="component" value="Unassembled WGS sequence"/>
</dbReference>
<dbReference type="CTD" id="20319450"/>
<dbReference type="AlphaFoldDB" id="A0A074ZPP9"/>
<dbReference type="KEGG" id="ovi:T265_05268"/>
<dbReference type="PROSITE" id="PS50157">
    <property type="entry name" value="ZINC_FINGER_C2H2_2"/>
    <property type="match status" value="1"/>
</dbReference>
<reference evidence="3 4" key="1">
    <citation type="submission" date="2013-11" db="EMBL/GenBank/DDBJ databases">
        <title>Opisthorchis viverrini - life in the bile duct.</title>
        <authorList>
            <person name="Young N.D."/>
            <person name="Nagarajan N."/>
            <person name="Lin S.J."/>
            <person name="Korhonen P.K."/>
            <person name="Jex A.R."/>
            <person name="Hall R.S."/>
            <person name="Safavi-Hemami H."/>
            <person name="Kaewkong W."/>
            <person name="Bertrand D."/>
            <person name="Gao S."/>
            <person name="Seet Q."/>
            <person name="Wongkham S."/>
            <person name="Teh B.T."/>
            <person name="Wongkham C."/>
            <person name="Intapan P.M."/>
            <person name="Maleewong W."/>
            <person name="Yang X."/>
            <person name="Hu M."/>
            <person name="Wang Z."/>
            <person name="Hofmann A."/>
            <person name="Sternberg P.W."/>
            <person name="Tan P."/>
            <person name="Wang J."/>
            <person name="Gasser R.B."/>
        </authorList>
    </citation>
    <scope>NUCLEOTIDE SEQUENCE [LARGE SCALE GENOMIC DNA]</scope>
</reference>
<dbReference type="EMBL" id="KL596715">
    <property type="protein sequence ID" value="KER27782.1"/>
    <property type="molecule type" value="Genomic_DNA"/>
</dbReference>
<evidence type="ECO:0000259" key="2">
    <source>
        <dbReference type="PROSITE" id="PS50157"/>
    </source>
</evidence>
<keyword evidence="1" id="KW-0863">Zinc-finger</keyword>
<keyword evidence="1" id="KW-0479">Metal-binding</keyword>
<name>A0A074ZPP9_OPIVI</name>
<feature type="domain" description="C2H2-type" evidence="2">
    <location>
        <begin position="155"/>
        <end position="182"/>
    </location>
</feature>
<evidence type="ECO:0000313" key="3">
    <source>
        <dbReference type="EMBL" id="KER27782.1"/>
    </source>
</evidence>
<dbReference type="GO" id="GO:0008270">
    <property type="term" value="F:zinc ion binding"/>
    <property type="evidence" value="ECO:0007669"/>
    <property type="project" value="UniProtKB-KW"/>
</dbReference>
<organism evidence="3 4">
    <name type="scientific">Opisthorchis viverrini</name>
    <name type="common">Southeast Asian liver fluke</name>
    <dbReference type="NCBI Taxonomy" id="6198"/>
    <lineage>
        <taxon>Eukaryota</taxon>
        <taxon>Metazoa</taxon>
        <taxon>Spiralia</taxon>
        <taxon>Lophotrochozoa</taxon>
        <taxon>Platyhelminthes</taxon>
        <taxon>Trematoda</taxon>
        <taxon>Digenea</taxon>
        <taxon>Opisthorchiida</taxon>
        <taxon>Opisthorchiata</taxon>
        <taxon>Opisthorchiidae</taxon>
        <taxon>Opisthorchis</taxon>
    </lineage>
</organism>
<keyword evidence="4" id="KW-1185">Reference proteome</keyword>
<evidence type="ECO:0000313" key="4">
    <source>
        <dbReference type="Proteomes" id="UP000054324"/>
    </source>
</evidence>
<proteinExistence type="predicted"/>
<sequence length="199" mass="22092">MDVSIVSDGRGVTVWNEKKQNYDVDGYSLAITSALRAIGWDVDILVHQPRIIVYQGICLFNPPRPLPDWDSLGSQSATCVCLPLWAICVLTAFLFVVHGAECTFLLSNLTPDTSSATPDRDIHPASFQCAGCFRQCTPRLIWHFRTSTRERLVGLMCEECGMCCKSKAGLVAHHRDHVHESVGRNVVTHLACADCSHFF</sequence>
<dbReference type="GeneID" id="20319450"/>